<dbReference type="InterPro" id="IPR011059">
    <property type="entry name" value="Metal-dep_hydrolase_composite"/>
</dbReference>
<organism evidence="2 3">
    <name type="scientific">Lentzea waywayandensis</name>
    <dbReference type="NCBI Taxonomy" id="84724"/>
    <lineage>
        <taxon>Bacteria</taxon>
        <taxon>Bacillati</taxon>
        <taxon>Actinomycetota</taxon>
        <taxon>Actinomycetes</taxon>
        <taxon>Pseudonocardiales</taxon>
        <taxon>Pseudonocardiaceae</taxon>
        <taxon>Lentzea</taxon>
    </lineage>
</organism>
<protein>
    <submittedName>
        <fullName evidence="2">Imidazolonepropionase</fullName>
    </submittedName>
</protein>
<dbReference type="GO" id="GO:0016810">
    <property type="term" value="F:hydrolase activity, acting on carbon-nitrogen (but not peptide) bonds"/>
    <property type="evidence" value="ECO:0007669"/>
    <property type="project" value="InterPro"/>
</dbReference>
<accession>A0A1I6D3C2</accession>
<dbReference type="InterPro" id="IPR051781">
    <property type="entry name" value="Metallo-dep_Hydrolase"/>
</dbReference>
<dbReference type="Pfam" id="PF01979">
    <property type="entry name" value="Amidohydro_1"/>
    <property type="match status" value="1"/>
</dbReference>
<evidence type="ECO:0000313" key="2">
    <source>
        <dbReference type="EMBL" id="SFQ99994.1"/>
    </source>
</evidence>
<dbReference type="SUPFAM" id="SSF51556">
    <property type="entry name" value="Metallo-dependent hydrolases"/>
    <property type="match status" value="1"/>
</dbReference>
<name>A0A1I6D3C2_9PSEU</name>
<dbReference type="Proteomes" id="UP000198583">
    <property type="component" value="Unassembled WGS sequence"/>
</dbReference>
<dbReference type="RefSeq" id="WP_177320279.1">
    <property type="nucleotide sequence ID" value="NZ_FOYL01000001.1"/>
</dbReference>
<dbReference type="InterPro" id="IPR006680">
    <property type="entry name" value="Amidohydro-rel"/>
</dbReference>
<keyword evidence="3" id="KW-1185">Reference proteome</keyword>
<gene>
    <name evidence="2" type="ORF">SAMN04488564_101986</name>
</gene>
<reference evidence="3" key="1">
    <citation type="submission" date="2016-10" db="EMBL/GenBank/DDBJ databases">
        <authorList>
            <person name="Varghese N."/>
            <person name="Submissions S."/>
        </authorList>
    </citation>
    <scope>NUCLEOTIDE SEQUENCE [LARGE SCALE GENOMIC DNA]</scope>
    <source>
        <strain evidence="3">DSM 44232</strain>
    </source>
</reference>
<dbReference type="EMBL" id="FOYL01000001">
    <property type="protein sequence ID" value="SFQ99994.1"/>
    <property type="molecule type" value="Genomic_DNA"/>
</dbReference>
<dbReference type="AlphaFoldDB" id="A0A1I6D3C2"/>
<evidence type="ECO:0000313" key="3">
    <source>
        <dbReference type="Proteomes" id="UP000198583"/>
    </source>
</evidence>
<dbReference type="InterPro" id="IPR032466">
    <property type="entry name" value="Metal_Hydrolase"/>
</dbReference>
<proteinExistence type="predicted"/>
<feature type="domain" description="Amidohydrolase-related" evidence="1">
    <location>
        <begin position="157"/>
        <end position="329"/>
    </location>
</feature>
<dbReference type="STRING" id="84724.SAMN04488564_101986"/>
<dbReference type="Gene3D" id="3.20.20.140">
    <property type="entry name" value="Metal-dependent hydrolases"/>
    <property type="match status" value="1"/>
</dbReference>
<dbReference type="PANTHER" id="PTHR43135">
    <property type="entry name" value="ALPHA-D-RIBOSE 1-METHYLPHOSPHONATE 5-TRIPHOSPHATE DIPHOSPHATASE"/>
    <property type="match status" value="1"/>
</dbReference>
<dbReference type="Gene3D" id="2.30.40.10">
    <property type="entry name" value="Urease, subunit C, domain 1"/>
    <property type="match status" value="1"/>
</dbReference>
<sequence length="349" mass="37008">MALKVRGIRLPEHEEVVLQIDGEQLRTASAGGHDDFVVDGGWLLPGLVDVHTHPGTDKPGDEFDLTLFRQHMVEHRNAGVLAVRSPGSADRVSGRVHDDIDLPRLRTGGQWLATPGKFFAGFGRDVTEADLVDAAVEEAKASSGWCKIIGDWLPGTPPVPLQVLTAAVDAVHSIGGRVAVHCQTAEGCTNAVLAGADSLEHGLHLDHTLLPRMAEQGTALVPTFTAFAKTVEQLGQDVPENIREWLRSGWDGLAGTALAAHEAGVTVLAGTDSKPCGDIVGEIDWLVRAGLPPEVAVGAGSWTARSWLGLPGLTDGGWADIVVYDADPTVDLGVLRRPSRIVLRGRVIL</sequence>
<evidence type="ECO:0000259" key="1">
    <source>
        <dbReference type="Pfam" id="PF01979"/>
    </source>
</evidence>
<dbReference type="PANTHER" id="PTHR43135:SF4">
    <property type="entry name" value="AMIDOHYDROLASE-RELATED DOMAIN-CONTAINING PROTEIN"/>
    <property type="match status" value="1"/>
</dbReference>